<dbReference type="InterPro" id="IPR055235">
    <property type="entry name" value="ASD1_cat"/>
</dbReference>
<evidence type="ECO:0000259" key="1">
    <source>
        <dbReference type="Pfam" id="PF22848"/>
    </source>
</evidence>
<dbReference type="GO" id="GO:0000272">
    <property type="term" value="P:polysaccharide catabolic process"/>
    <property type="evidence" value="ECO:0007669"/>
    <property type="project" value="TreeGrafter"/>
</dbReference>
<dbReference type="EMBL" id="SWDX01000003">
    <property type="protein sequence ID" value="TKC62376.1"/>
    <property type="molecule type" value="Genomic_DNA"/>
</dbReference>
<dbReference type="Proteomes" id="UP000309594">
    <property type="component" value="Unassembled WGS sequence"/>
</dbReference>
<gene>
    <name evidence="2" type="ORF">FBD94_09150</name>
</gene>
<dbReference type="PANTHER" id="PTHR43576:SF2">
    <property type="entry name" value="INTRACELLULAR EXO-ALPHA-L-ARABINOFURANOSIDASE 2"/>
    <property type="match status" value="1"/>
</dbReference>
<feature type="domain" description="Alpha-L-arabinofuranosidase 1 catalytic" evidence="1">
    <location>
        <begin position="75"/>
        <end position="255"/>
    </location>
</feature>
<dbReference type="AlphaFoldDB" id="A0A4V5PDV1"/>
<evidence type="ECO:0000313" key="2">
    <source>
        <dbReference type="EMBL" id="TKC62376.1"/>
    </source>
</evidence>
<sequence>MYKKTLQIIGCICVISQLSFTKSVDPISGNEVVISINAGIEQGIVSPNIMGFNIVYSYESDVGWQSGSGKVPAMIKALGASQLRYPGGTVVTKYHWENPTGQGWSDSWSPDFNSSKNTDPSTYMDIDEYLGVIKKQKIEPLLGINMGSGMKYNRVQDGVNEAVRLMKHCLAKGVKIKYYYLDNEPYQHDANFTYTSEQYAEAVNTYVPAMKNVDPDIKIIVNTHPNTENYTKALLAKAGKNIDFVDVHMYWRFKNATFENWKKEGLMKHRGLKPYREQKDIFEKIFADAGFPNIKLVVLEWNIGPAGEGNTPPTEAQSALMVSEQFTQYIQSGLFMSTFWPLSWPSPAFRALLNAKEEYRPNRMYGMFALYKDVLRQQKVSSKSTQKNLVNLAVKSTDGKTMWVYLINKEQDQNVLDIKLDLDGFNAKSYGAVGFDAEDTADAGHAIHEVKLSKIDTKHYQIQVPKNAFAKITFKK</sequence>
<reference evidence="2 3" key="1">
    <citation type="submission" date="2019-04" db="EMBL/GenBank/DDBJ databases">
        <title>Pedobacter sp. RP-1-16 sp. nov., isolated from Arctic soil.</title>
        <authorList>
            <person name="Dahal R.H."/>
            <person name="Kim D.-U."/>
        </authorList>
    </citation>
    <scope>NUCLEOTIDE SEQUENCE [LARGE SCALE GENOMIC DNA]</scope>
    <source>
        <strain evidence="2 3">RP-1-16</strain>
    </source>
</reference>
<dbReference type="RefSeq" id="WP_136879979.1">
    <property type="nucleotide sequence ID" value="NZ_SWDX01000003.1"/>
</dbReference>
<dbReference type="InterPro" id="IPR017853">
    <property type="entry name" value="GH"/>
</dbReference>
<proteinExistence type="predicted"/>
<accession>A0A4V5PDV1</accession>
<organism evidence="2 3">
    <name type="scientific">Pedobacter hiemivivus</name>
    <dbReference type="NCBI Taxonomy" id="2530454"/>
    <lineage>
        <taxon>Bacteria</taxon>
        <taxon>Pseudomonadati</taxon>
        <taxon>Bacteroidota</taxon>
        <taxon>Sphingobacteriia</taxon>
        <taxon>Sphingobacteriales</taxon>
        <taxon>Sphingobacteriaceae</taxon>
        <taxon>Pedobacter</taxon>
    </lineage>
</organism>
<protein>
    <recommendedName>
        <fullName evidence="1">Alpha-L-arabinofuranosidase 1 catalytic domain-containing protein</fullName>
    </recommendedName>
</protein>
<dbReference type="PANTHER" id="PTHR43576">
    <property type="entry name" value="ALPHA-L-ARABINOFURANOSIDASE C-RELATED"/>
    <property type="match status" value="1"/>
</dbReference>
<dbReference type="Gene3D" id="3.20.20.80">
    <property type="entry name" value="Glycosidases"/>
    <property type="match status" value="1"/>
</dbReference>
<evidence type="ECO:0000313" key="3">
    <source>
        <dbReference type="Proteomes" id="UP000309594"/>
    </source>
</evidence>
<name>A0A4V5PDV1_9SPHI</name>
<dbReference type="SUPFAM" id="SSF51445">
    <property type="entry name" value="(Trans)glycosidases"/>
    <property type="match status" value="1"/>
</dbReference>
<dbReference type="Pfam" id="PF22848">
    <property type="entry name" value="ASD1_dom"/>
    <property type="match status" value="1"/>
</dbReference>
<comment type="caution">
    <text evidence="2">The sequence shown here is derived from an EMBL/GenBank/DDBJ whole genome shotgun (WGS) entry which is preliminary data.</text>
</comment>